<feature type="coiled-coil region" evidence="7">
    <location>
        <begin position="170"/>
        <end position="214"/>
    </location>
</feature>
<accession>A0A3M9XN55</accession>
<evidence type="ECO:0000256" key="2">
    <source>
        <dbReference type="ARBA" id="ARBA00022670"/>
    </source>
</evidence>
<dbReference type="SUPFAM" id="SSF51261">
    <property type="entry name" value="Duplicated hybrid motif"/>
    <property type="match status" value="1"/>
</dbReference>
<evidence type="ECO:0000256" key="7">
    <source>
        <dbReference type="SAM" id="Coils"/>
    </source>
</evidence>
<dbReference type="PANTHER" id="PTHR21666:SF288">
    <property type="entry name" value="CELL DIVISION PROTEIN YTFB"/>
    <property type="match status" value="1"/>
</dbReference>
<reference evidence="9 10" key="1">
    <citation type="submission" date="2018-08" db="EMBL/GenBank/DDBJ databases">
        <title>Genome sequence of Methylocystis hirsuta CSC1, a methanotroph able to accumulate PHAs.</title>
        <authorList>
            <person name="Bordel S."/>
            <person name="Rodriguez E."/>
            <person name="Gancedo J."/>
            <person name="Munoz R."/>
        </authorList>
    </citation>
    <scope>NUCLEOTIDE SEQUENCE [LARGE SCALE GENOMIC DNA]</scope>
    <source>
        <strain evidence="9 10">CSC1</strain>
    </source>
</reference>
<protein>
    <recommendedName>
        <fullName evidence="8">M23ase beta-sheet core domain-containing protein</fullName>
    </recommendedName>
</protein>
<organism evidence="9 10">
    <name type="scientific">Methylocystis hirsuta</name>
    <dbReference type="NCBI Taxonomy" id="369798"/>
    <lineage>
        <taxon>Bacteria</taxon>
        <taxon>Pseudomonadati</taxon>
        <taxon>Pseudomonadota</taxon>
        <taxon>Alphaproteobacteria</taxon>
        <taxon>Hyphomicrobiales</taxon>
        <taxon>Methylocystaceae</taxon>
        <taxon>Methylocystis</taxon>
    </lineage>
</organism>
<keyword evidence="4" id="KW-0378">Hydrolase</keyword>
<dbReference type="CDD" id="cd12797">
    <property type="entry name" value="M23_peptidase"/>
    <property type="match status" value="1"/>
</dbReference>
<evidence type="ECO:0000256" key="5">
    <source>
        <dbReference type="ARBA" id="ARBA00022833"/>
    </source>
</evidence>
<dbReference type="InterPro" id="IPR050570">
    <property type="entry name" value="Cell_wall_metabolism_enzyme"/>
</dbReference>
<dbReference type="Pfam" id="PF01551">
    <property type="entry name" value="Peptidase_M23"/>
    <property type="match status" value="1"/>
</dbReference>
<dbReference type="AlphaFoldDB" id="A0A3M9XN55"/>
<dbReference type="EMBL" id="QWDD01000001">
    <property type="protein sequence ID" value="RNJ48310.1"/>
    <property type="molecule type" value="Genomic_DNA"/>
</dbReference>
<keyword evidence="10" id="KW-1185">Reference proteome</keyword>
<name>A0A3M9XN55_9HYPH</name>
<keyword evidence="3" id="KW-0479">Metal-binding</keyword>
<evidence type="ECO:0000259" key="8">
    <source>
        <dbReference type="Pfam" id="PF01551"/>
    </source>
</evidence>
<dbReference type="GO" id="GO:0004222">
    <property type="term" value="F:metalloendopeptidase activity"/>
    <property type="evidence" value="ECO:0007669"/>
    <property type="project" value="TreeGrafter"/>
</dbReference>
<evidence type="ECO:0000256" key="4">
    <source>
        <dbReference type="ARBA" id="ARBA00022801"/>
    </source>
</evidence>
<feature type="domain" description="M23ase beta-sheet core" evidence="8">
    <location>
        <begin position="339"/>
        <end position="440"/>
    </location>
</feature>
<sequence>MPRTDMSVSSMAGNEATERGLISAALFAISVAFSAHAEQQGPDAKDISSKQQELRGVEDTMGAAQERARRLEEQLVDHAAARERLNGALIESTLRLQETEGRAAEIEERLSTLTENEGKIVASLESRRGLIMEILTVLQRMGRKPPPALIARPNEILEAVRASLALGALLPQMRAEARQLQHDLSELEQVRDGVRRERERLAEQQASLSAQRERLAPMIAERQDALSSAQSALQAETERARTLAQRATSLKDLIARMEADSAAARRAAEAARKADDERAKAQATLSERERLKALSAPFKDPARLAPAVAFIDLKGRLPAPAAGPVVRRFGAPDGSGGKEKGLSIAARENGVVIAPCDGWIAFSGPYRSYGQLLIINAGGGYYVVLAGMSRTNVNVGQFVLAGEPVASMGDGAAQTAATIAIGAKQPILYVEFRKDGASIDSGPWWAKSDSRKVGG</sequence>
<evidence type="ECO:0000313" key="9">
    <source>
        <dbReference type="EMBL" id="RNJ48310.1"/>
    </source>
</evidence>
<comment type="cofactor">
    <cofactor evidence="1">
        <name>Zn(2+)</name>
        <dbReference type="ChEBI" id="CHEBI:29105"/>
    </cofactor>
</comment>
<keyword evidence="5" id="KW-0862">Zinc</keyword>
<proteinExistence type="predicted"/>
<evidence type="ECO:0000313" key="10">
    <source>
        <dbReference type="Proteomes" id="UP000268623"/>
    </source>
</evidence>
<dbReference type="GO" id="GO:0046872">
    <property type="term" value="F:metal ion binding"/>
    <property type="evidence" value="ECO:0007669"/>
    <property type="project" value="UniProtKB-KW"/>
</dbReference>
<dbReference type="Gene3D" id="2.70.70.10">
    <property type="entry name" value="Glucose Permease (Domain IIA)"/>
    <property type="match status" value="1"/>
</dbReference>
<keyword evidence="7" id="KW-0175">Coiled coil</keyword>
<keyword evidence="6" id="KW-0482">Metalloprotease</keyword>
<dbReference type="Gene3D" id="6.10.250.3150">
    <property type="match status" value="1"/>
</dbReference>
<dbReference type="GO" id="GO:0006508">
    <property type="term" value="P:proteolysis"/>
    <property type="evidence" value="ECO:0007669"/>
    <property type="project" value="UniProtKB-KW"/>
</dbReference>
<dbReference type="PANTHER" id="PTHR21666">
    <property type="entry name" value="PEPTIDASE-RELATED"/>
    <property type="match status" value="1"/>
</dbReference>
<dbReference type="InterPro" id="IPR011055">
    <property type="entry name" value="Dup_hybrid_motif"/>
</dbReference>
<evidence type="ECO:0000256" key="3">
    <source>
        <dbReference type="ARBA" id="ARBA00022723"/>
    </source>
</evidence>
<dbReference type="InterPro" id="IPR016047">
    <property type="entry name" value="M23ase_b-sheet_dom"/>
</dbReference>
<feature type="coiled-coil region" evidence="7">
    <location>
        <begin position="240"/>
        <end position="284"/>
    </location>
</feature>
<evidence type="ECO:0000256" key="6">
    <source>
        <dbReference type="ARBA" id="ARBA00023049"/>
    </source>
</evidence>
<dbReference type="RefSeq" id="WP_123174315.1">
    <property type="nucleotide sequence ID" value="NZ_QWDD01000001.1"/>
</dbReference>
<feature type="coiled-coil region" evidence="7">
    <location>
        <begin position="47"/>
        <end position="116"/>
    </location>
</feature>
<gene>
    <name evidence="9" type="ORF">D1O30_00400</name>
</gene>
<dbReference type="OrthoDB" id="9809144at2"/>
<evidence type="ECO:0000256" key="1">
    <source>
        <dbReference type="ARBA" id="ARBA00001947"/>
    </source>
</evidence>
<dbReference type="Proteomes" id="UP000268623">
    <property type="component" value="Unassembled WGS sequence"/>
</dbReference>
<comment type="caution">
    <text evidence="9">The sequence shown here is derived from an EMBL/GenBank/DDBJ whole genome shotgun (WGS) entry which is preliminary data.</text>
</comment>
<keyword evidence="2" id="KW-0645">Protease</keyword>